<dbReference type="EMBL" id="ML119655">
    <property type="protein sequence ID" value="RPA85163.1"/>
    <property type="molecule type" value="Genomic_DNA"/>
</dbReference>
<evidence type="ECO:0000313" key="2">
    <source>
        <dbReference type="Proteomes" id="UP000275078"/>
    </source>
</evidence>
<dbReference type="AlphaFoldDB" id="A0A3N4IG83"/>
<sequence>MGGSPWIQWYHNIRYAPSKDPGTRVFAVRPDPEILTKIMAWKLGFATIWSNFDSWNMNGEMIHTRSNSSEMLSQLQEGHPEKVQPRALDVLQNDSSSFGPGEAHLPQLHLCTPLIHLQRSRKDDFEQIADAAAFRIAEPAIPTKYTHPNDTLRLQACVCSTCPMARPRES</sequence>
<protein>
    <submittedName>
        <fullName evidence="1">Uncharacterized protein</fullName>
    </submittedName>
</protein>
<keyword evidence="2" id="KW-1185">Reference proteome</keyword>
<reference evidence="1 2" key="1">
    <citation type="journal article" date="2018" name="Nat. Ecol. Evol.">
        <title>Pezizomycetes genomes reveal the molecular basis of ectomycorrhizal truffle lifestyle.</title>
        <authorList>
            <person name="Murat C."/>
            <person name="Payen T."/>
            <person name="Noel B."/>
            <person name="Kuo A."/>
            <person name="Morin E."/>
            <person name="Chen J."/>
            <person name="Kohler A."/>
            <person name="Krizsan K."/>
            <person name="Balestrini R."/>
            <person name="Da Silva C."/>
            <person name="Montanini B."/>
            <person name="Hainaut M."/>
            <person name="Levati E."/>
            <person name="Barry K.W."/>
            <person name="Belfiori B."/>
            <person name="Cichocki N."/>
            <person name="Clum A."/>
            <person name="Dockter R.B."/>
            <person name="Fauchery L."/>
            <person name="Guy J."/>
            <person name="Iotti M."/>
            <person name="Le Tacon F."/>
            <person name="Lindquist E.A."/>
            <person name="Lipzen A."/>
            <person name="Malagnac F."/>
            <person name="Mello A."/>
            <person name="Molinier V."/>
            <person name="Miyauchi S."/>
            <person name="Poulain J."/>
            <person name="Riccioni C."/>
            <person name="Rubini A."/>
            <person name="Sitrit Y."/>
            <person name="Splivallo R."/>
            <person name="Traeger S."/>
            <person name="Wang M."/>
            <person name="Zifcakova L."/>
            <person name="Wipf D."/>
            <person name="Zambonelli A."/>
            <person name="Paolocci F."/>
            <person name="Nowrousian M."/>
            <person name="Ottonello S."/>
            <person name="Baldrian P."/>
            <person name="Spatafora J.W."/>
            <person name="Henrissat B."/>
            <person name="Nagy L.G."/>
            <person name="Aury J.M."/>
            <person name="Wincker P."/>
            <person name="Grigoriev I.V."/>
            <person name="Bonfante P."/>
            <person name="Martin F.M."/>
        </authorList>
    </citation>
    <scope>NUCLEOTIDE SEQUENCE [LARGE SCALE GENOMIC DNA]</scope>
    <source>
        <strain evidence="1 2">RN42</strain>
    </source>
</reference>
<evidence type="ECO:0000313" key="1">
    <source>
        <dbReference type="EMBL" id="RPA85163.1"/>
    </source>
</evidence>
<gene>
    <name evidence="1" type="ORF">BJ508DRAFT_303199</name>
</gene>
<accession>A0A3N4IG83</accession>
<name>A0A3N4IG83_ASCIM</name>
<proteinExistence type="predicted"/>
<dbReference type="Proteomes" id="UP000275078">
    <property type="component" value="Unassembled WGS sequence"/>
</dbReference>
<organism evidence="1 2">
    <name type="scientific">Ascobolus immersus RN42</name>
    <dbReference type="NCBI Taxonomy" id="1160509"/>
    <lineage>
        <taxon>Eukaryota</taxon>
        <taxon>Fungi</taxon>
        <taxon>Dikarya</taxon>
        <taxon>Ascomycota</taxon>
        <taxon>Pezizomycotina</taxon>
        <taxon>Pezizomycetes</taxon>
        <taxon>Pezizales</taxon>
        <taxon>Ascobolaceae</taxon>
        <taxon>Ascobolus</taxon>
    </lineage>
</organism>